<evidence type="ECO:0000256" key="2">
    <source>
        <dbReference type="ARBA" id="ARBA00023002"/>
    </source>
</evidence>
<dbReference type="InterPro" id="IPR002347">
    <property type="entry name" value="SDR_fam"/>
</dbReference>
<evidence type="ECO:0000256" key="1">
    <source>
        <dbReference type="ARBA" id="ARBA00006484"/>
    </source>
</evidence>
<keyword evidence="2" id="KW-0560">Oxidoreductase</keyword>
<protein>
    <submittedName>
        <fullName evidence="3">Uncharacterized protein</fullName>
    </submittedName>
</protein>
<dbReference type="PANTHER" id="PTHR44196">
    <property type="entry name" value="DEHYDROGENASE/REDUCTASE SDR FAMILY MEMBER 7B"/>
    <property type="match status" value="1"/>
</dbReference>
<dbReference type="EMBL" id="AP021906">
    <property type="protein sequence ID" value="BBP88905.1"/>
    <property type="molecule type" value="Genomic_DNA"/>
</dbReference>
<reference evidence="3 4" key="1">
    <citation type="submission" date="2019-12" db="EMBL/GenBank/DDBJ databases">
        <title>Full genome sequence of a Bacillus safensis strain isolated from commercially available natto in Indonesia.</title>
        <authorList>
            <person name="Yoshida M."/>
            <person name="Uomi M."/>
            <person name="Waturangi D."/>
            <person name="Ekaputri J.J."/>
            <person name="Setiamarga D.H.E."/>
        </authorList>
    </citation>
    <scope>NUCLEOTIDE SEQUENCE [LARGE SCALE GENOMIC DNA]</scope>
    <source>
        <strain evidence="3 4">IDN1</strain>
    </source>
</reference>
<dbReference type="AlphaFoldDB" id="A0A5S9M7T2"/>
<comment type="similarity">
    <text evidence="1">Belongs to the short-chain dehydrogenases/reductases (SDR) family.</text>
</comment>
<dbReference type="PANTHER" id="PTHR44196:SF1">
    <property type="entry name" value="DEHYDROGENASE_REDUCTASE SDR FAMILY MEMBER 7B"/>
    <property type="match status" value="1"/>
</dbReference>
<gene>
    <name evidence="3" type="ORF">BsIDN1_25230</name>
</gene>
<sequence length="47" mass="4976">MTKQTVIVTGGSSGMGKAMAAHLAAEGWNVVITGRTEETLEKTQKKK</sequence>
<dbReference type="Gene3D" id="3.40.50.720">
    <property type="entry name" value="NAD(P)-binding Rossmann-like Domain"/>
    <property type="match status" value="1"/>
</dbReference>
<proteinExistence type="inferred from homology"/>
<dbReference type="GO" id="GO:0016020">
    <property type="term" value="C:membrane"/>
    <property type="evidence" value="ECO:0007669"/>
    <property type="project" value="TreeGrafter"/>
</dbReference>
<evidence type="ECO:0000313" key="4">
    <source>
        <dbReference type="Proteomes" id="UP000464658"/>
    </source>
</evidence>
<evidence type="ECO:0000313" key="3">
    <source>
        <dbReference type="EMBL" id="BBP88905.1"/>
    </source>
</evidence>
<accession>A0A5S9M7T2</accession>
<dbReference type="InterPro" id="IPR036291">
    <property type="entry name" value="NAD(P)-bd_dom_sf"/>
</dbReference>
<name>A0A5S9M7T2_BACIA</name>
<dbReference type="Proteomes" id="UP000464658">
    <property type="component" value="Chromosome"/>
</dbReference>
<dbReference type="Pfam" id="PF00106">
    <property type="entry name" value="adh_short"/>
    <property type="match status" value="1"/>
</dbReference>
<dbReference type="SUPFAM" id="SSF51735">
    <property type="entry name" value="NAD(P)-binding Rossmann-fold domains"/>
    <property type="match status" value="1"/>
</dbReference>
<organism evidence="3 4">
    <name type="scientific">Bacillus safensis</name>
    <dbReference type="NCBI Taxonomy" id="561879"/>
    <lineage>
        <taxon>Bacteria</taxon>
        <taxon>Bacillati</taxon>
        <taxon>Bacillota</taxon>
        <taxon>Bacilli</taxon>
        <taxon>Bacillales</taxon>
        <taxon>Bacillaceae</taxon>
        <taxon>Bacillus</taxon>
    </lineage>
</organism>
<dbReference type="CDD" id="cd05233">
    <property type="entry name" value="SDR_c"/>
    <property type="match status" value="1"/>
</dbReference>
<dbReference type="GO" id="GO:0016491">
    <property type="term" value="F:oxidoreductase activity"/>
    <property type="evidence" value="ECO:0007669"/>
    <property type="project" value="UniProtKB-KW"/>
</dbReference>